<gene>
    <name evidence="6" type="ORF">ATN00_02040</name>
</gene>
<dbReference type="SUPFAM" id="SSF53955">
    <property type="entry name" value="Lysozyme-like"/>
    <property type="match status" value="1"/>
</dbReference>
<comment type="similarity">
    <text evidence="1">Belongs to the transglycosylase Slt family.</text>
</comment>
<dbReference type="Gene3D" id="1.10.530.10">
    <property type="match status" value="1"/>
</dbReference>
<evidence type="ECO:0000256" key="1">
    <source>
        <dbReference type="ARBA" id="ARBA00007734"/>
    </source>
</evidence>
<keyword evidence="7" id="KW-1185">Reference proteome</keyword>
<reference evidence="6 7" key="1">
    <citation type="submission" date="2015-11" db="EMBL/GenBank/DDBJ databases">
        <title>A Two-component Flavoprotein Monooxygenase System MeaXY Responsible for para-Hydroxylation of 2-Methyl-6-ethylaniline and 2,6-Diethylaniline in Sphingobium baderi DE-13.</title>
        <authorList>
            <person name="Cheng M."/>
            <person name="Meng Q."/>
            <person name="Yang Y."/>
            <person name="Chu C."/>
            <person name="Yan X."/>
            <person name="He J."/>
            <person name="Li S."/>
        </authorList>
    </citation>
    <scope>NUCLEOTIDE SEQUENCE [LARGE SCALE GENOMIC DNA]</scope>
    <source>
        <strain evidence="6 7">DE-13</strain>
    </source>
</reference>
<dbReference type="EMBL" id="CP013264">
    <property type="protein sequence ID" value="ALR19266.1"/>
    <property type="molecule type" value="Genomic_DNA"/>
</dbReference>
<organism evidence="6 7">
    <name type="scientific">Sphingobium baderi</name>
    <dbReference type="NCBI Taxonomy" id="1332080"/>
    <lineage>
        <taxon>Bacteria</taxon>
        <taxon>Pseudomonadati</taxon>
        <taxon>Pseudomonadota</taxon>
        <taxon>Alphaproteobacteria</taxon>
        <taxon>Sphingomonadales</taxon>
        <taxon>Sphingomonadaceae</taxon>
        <taxon>Sphingobium</taxon>
    </lineage>
</organism>
<feature type="signal peptide" evidence="4">
    <location>
        <begin position="1"/>
        <end position="23"/>
    </location>
</feature>
<dbReference type="PANTHER" id="PTHR37423">
    <property type="entry name" value="SOLUBLE LYTIC MUREIN TRANSGLYCOSYLASE-RELATED"/>
    <property type="match status" value="1"/>
</dbReference>
<dbReference type="CDD" id="cd00254">
    <property type="entry name" value="LT-like"/>
    <property type="match status" value="1"/>
</dbReference>
<proteinExistence type="inferred from homology"/>
<dbReference type="STRING" id="1332080.ATN00_02040"/>
<dbReference type="Proteomes" id="UP000056968">
    <property type="component" value="Chromosome"/>
</dbReference>
<name>A0A0S3EV40_9SPHN</name>
<dbReference type="RefSeq" id="WP_062061446.1">
    <property type="nucleotide sequence ID" value="NZ_CP013264.1"/>
</dbReference>
<sequence length="218" mass="23835">MAALIRPFTPLLLALAIPSATFANSTPMVEHTSPAVERWRSFIAEASRRFGVPQAWIAAVMQAESRGRTHLHGRPITSSAGAMGLMQIMPGTWESLRRRHGLGPDPHDPRDNILAGTAYLGAMYDRFGYPGLFAAYNAGPGRYAEHLRTGRPLPGETRAYISQLAREPATSTMPPEILSGKRLFFALGMVSKSDPPATEAPPENPLFVTLEQSREDQK</sequence>
<evidence type="ECO:0000256" key="3">
    <source>
        <dbReference type="SAM" id="MobiDB-lite"/>
    </source>
</evidence>
<evidence type="ECO:0000256" key="2">
    <source>
        <dbReference type="ARBA" id="ARBA00009387"/>
    </source>
</evidence>
<comment type="similarity">
    <text evidence="2">Belongs to the virb1 family.</text>
</comment>
<dbReference type="InterPro" id="IPR023346">
    <property type="entry name" value="Lysozyme-like_dom_sf"/>
</dbReference>
<dbReference type="InterPro" id="IPR008258">
    <property type="entry name" value="Transglycosylase_SLT_dom_1"/>
</dbReference>
<evidence type="ECO:0000313" key="6">
    <source>
        <dbReference type="EMBL" id="ALR19266.1"/>
    </source>
</evidence>
<dbReference type="AlphaFoldDB" id="A0A0S3EV40"/>
<dbReference type="KEGG" id="sbd:ATN00_02040"/>
<evidence type="ECO:0000259" key="5">
    <source>
        <dbReference type="Pfam" id="PF01464"/>
    </source>
</evidence>
<evidence type="ECO:0000313" key="7">
    <source>
        <dbReference type="Proteomes" id="UP000056968"/>
    </source>
</evidence>
<feature type="region of interest" description="Disordered" evidence="3">
    <location>
        <begin position="192"/>
        <end position="218"/>
    </location>
</feature>
<feature type="chain" id="PRO_5006611669" evidence="4">
    <location>
        <begin position="24"/>
        <end position="218"/>
    </location>
</feature>
<dbReference type="PANTHER" id="PTHR37423:SF2">
    <property type="entry name" value="MEMBRANE-BOUND LYTIC MUREIN TRANSGLYCOSYLASE C"/>
    <property type="match status" value="1"/>
</dbReference>
<dbReference type="OrthoDB" id="9801695at2"/>
<feature type="domain" description="Transglycosylase SLT" evidence="5">
    <location>
        <begin position="43"/>
        <end position="148"/>
    </location>
</feature>
<accession>A0A0S3EV40</accession>
<dbReference type="Pfam" id="PF01464">
    <property type="entry name" value="SLT"/>
    <property type="match status" value="1"/>
</dbReference>
<protein>
    <submittedName>
        <fullName evidence="6">Lytic transglycosylase</fullName>
    </submittedName>
</protein>
<keyword evidence="4" id="KW-0732">Signal</keyword>
<evidence type="ECO:0000256" key="4">
    <source>
        <dbReference type="SAM" id="SignalP"/>
    </source>
</evidence>